<feature type="active site" evidence="5 6">
    <location>
        <position position="297"/>
    </location>
</feature>
<dbReference type="Gene3D" id="3.40.50.180">
    <property type="entry name" value="Methylesterase CheB, C-terminal domain"/>
    <property type="match status" value="1"/>
</dbReference>
<keyword evidence="1 5" id="KW-0963">Cytoplasm</keyword>
<comment type="function">
    <text evidence="5">Involved in chemotaxis. Part of a chemotaxis signal transduction system that modulates chemotaxis in response to various stimuli. Catalyzes the demethylation of specific methylglutamate residues introduced into the chemoreceptors (methyl-accepting chemotaxis proteins or MCP) by CheR. Also mediates the irreversible deamidation of specific glutamine residues to glutamic acid.</text>
</comment>
<dbReference type="Pfam" id="PF00072">
    <property type="entry name" value="Response_reg"/>
    <property type="match status" value="1"/>
</dbReference>
<keyword evidence="11" id="KW-1185">Reference proteome</keyword>
<feature type="active site" evidence="5 6">
    <location>
        <position position="201"/>
    </location>
</feature>
<dbReference type="EC" id="3.1.1.61" evidence="5"/>
<comment type="PTM">
    <text evidence="5">Phosphorylated by CheA. Phosphorylation of the N-terminal regulatory domain activates the methylesterase activity.</text>
</comment>
<feature type="domain" description="CheB-type methylesterase" evidence="9">
    <location>
        <begin position="163"/>
        <end position="350"/>
    </location>
</feature>
<feature type="domain" description="Response regulatory" evidence="8">
    <location>
        <begin position="12"/>
        <end position="129"/>
    </location>
</feature>
<dbReference type="EC" id="3.5.1.44" evidence="5"/>
<dbReference type="SUPFAM" id="SSF52172">
    <property type="entry name" value="CheY-like"/>
    <property type="match status" value="1"/>
</dbReference>
<keyword evidence="3 5" id="KW-0378">Hydrolase</keyword>
<feature type="active site" evidence="5 6">
    <location>
        <position position="175"/>
    </location>
</feature>
<dbReference type="Proteomes" id="UP001168552">
    <property type="component" value="Unassembled WGS sequence"/>
</dbReference>
<dbReference type="EMBL" id="JAUHJS010000005">
    <property type="protein sequence ID" value="MDN4166130.1"/>
    <property type="molecule type" value="Genomic_DNA"/>
</dbReference>
<dbReference type="CDD" id="cd16432">
    <property type="entry name" value="CheB_Rec"/>
    <property type="match status" value="1"/>
</dbReference>
<comment type="subcellular location">
    <subcellularLocation>
        <location evidence="5">Cytoplasm</location>
    </subcellularLocation>
</comment>
<evidence type="ECO:0000256" key="6">
    <source>
        <dbReference type="PROSITE-ProRule" id="PRU00050"/>
    </source>
</evidence>
<comment type="catalytic activity">
    <reaction evidence="5">
        <text>L-glutaminyl-[protein] + H2O = L-glutamyl-[protein] + NH4(+)</text>
        <dbReference type="Rhea" id="RHEA:16441"/>
        <dbReference type="Rhea" id="RHEA-COMP:10207"/>
        <dbReference type="Rhea" id="RHEA-COMP:10208"/>
        <dbReference type="ChEBI" id="CHEBI:15377"/>
        <dbReference type="ChEBI" id="CHEBI:28938"/>
        <dbReference type="ChEBI" id="CHEBI:29973"/>
        <dbReference type="ChEBI" id="CHEBI:30011"/>
        <dbReference type="EC" id="3.5.1.44"/>
    </reaction>
</comment>
<feature type="modified residue" description="4-aspartylphosphate" evidence="5 7">
    <location>
        <position position="63"/>
    </location>
</feature>
<evidence type="ECO:0000259" key="8">
    <source>
        <dbReference type="PROSITE" id="PS50110"/>
    </source>
</evidence>
<accession>A0ABT8F6X2</accession>
<dbReference type="PROSITE" id="PS50110">
    <property type="entry name" value="RESPONSE_REGULATORY"/>
    <property type="match status" value="1"/>
</dbReference>
<dbReference type="HAMAP" id="MF_00099">
    <property type="entry name" value="CheB_chemtxs"/>
    <property type="match status" value="1"/>
</dbReference>
<dbReference type="PANTHER" id="PTHR42872:SF6">
    <property type="entry name" value="PROTEIN-GLUTAMATE METHYLESTERASE_PROTEIN-GLUTAMINE GLUTAMINASE"/>
    <property type="match status" value="1"/>
</dbReference>
<comment type="similarity">
    <text evidence="5">Belongs to the CheB family.</text>
</comment>
<dbReference type="PANTHER" id="PTHR42872">
    <property type="entry name" value="PROTEIN-GLUTAMATE METHYLESTERASE/PROTEIN-GLUTAMINE GLUTAMINASE"/>
    <property type="match status" value="1"/>
</dbReference>
<evidence type="ECO:0000313" key="11">
    <source>
        <dbReference type="Proteomes" id="UP001168552"/>
    </source>
</evidence>
<dbReference type="InterPro" id="IPR008248">
    <property type="entry name" value="CheB-like"/>
</dbReference>
<dbReference type="NCBIfam" id="NF001965">
    <property type="entry name" value="PRK00742.1"/>
    <property type="match status" value="1"/>
</dbReference>
<dbReference type="InterPro" id="IPR035909">
    <property type="entry name" value="CheB_C"/>
</dbReference>
<dbReference type="InterPro" id="IPR000673">
    <property type="entry name" value="Sig_transdc_resp-reg_Me-estase"/>
</dbReference>
<dbReference type="CDD" id="cd17541">
    <property type="entry name" value="REC_CheB-like"/>
    <property type="match status" value="1"/>
</dbReference>
<dbReference type="SUPFAM" id="SSF52738">
    <property type="entry name" value="Methylesterase CheB, C-terminal domain"/>
    <property type="match status" value="1"/>
</dbReference>
<evidence type="ECO:0000256" key="7">
    <source>
        <dbReference type="PROSITE-ProRule" id="PRU00169"/>
    </source>
</evidence>
<organism evidence="10 11">
    <name type="scientific">Shiella aurantiaca</name>
    <dbReference type="NCBI Taxonomy" id="3058365"/>
    <lineage>
        <taxon>Bacteria</taxon>
        <taxon>Pseudomonadati</taxon>
        <taxon>Bacteroidota</taxon>
        <taxon>Cytophagia</taxon>
        <taxon>Cytophagales</taxon>
        <taxon>Shiellaceae</taxon>
        <taxon>Shiella</taxon>
    </lineage>
</organism>
<evidence type="ECO:0000256" key="3">
    <source>
        <dbReference type="ARBA" id="ARBA00022801"/>
    </source>
</evidence>
<evidence type="ECO:0000256" key="5">
    <source>
        <dbReference type="HAMAP-Rule" id="MF_00099"/>
    </source>
</evidence>
<dbReference type="GO" id="GO:0008984">
    <property type="term" value="F:protein-glutamate methylesterase activity"/>
    <property type="evidence" value="ECO:0007669"/>
    <property type="project" value="UniProtKB-EC"/>
</dbReference>
<dbReference type="InterPro" id="IPR001789">
    <property type="entry name" value="Sig_transdc_resp-reg_receiver"/>
</dbReference>
<dbReference type="Pfam" id="PF01339">
    <property type="entry name" value="CheB_methylest"/>
    <property type="match status" value="1"/>
</dbReference>
<evidence type="ECO:0000259" key="9">
    <source>
        <dbReference type="PROSITE" id="PS50122"/>
    </source>
</evidence>
<sequence length="355" mass="38648">MPTSTPYRDKIQVMVIDDSALVRKVLGDYINQQSDMQVTAVAADPYIAVQKLKARKPDVITLDVEMPRMDGLTFLKKLMAQHPIPVIIVSSLTKKGGEIALRGLEYGAVDFFPKEDMRVVSNQPEEYEHLLDKIRAASKAKPKRLVQAQDIFSRPVPNELATVYTTEKVIAIGASAGGTEALKEVLMQMPINCPGMVIVQHMPPVYTKSFAERLNELCAITVKEAEHNDTIIPGRALIAPGDKHMRIKRSGAVAQVELWDGPLVNRHKPAVDVLFHSAAEQLGKNALGVILTGMGADGAQGLKAMREKGAITIAQDEQSSVVYGMPKEAAKIGAAKHILPLSRIAHELVTLSATI</sequence>
<dbReference type="Gene3D" id="3.40.50.2300">
    <property type="match status" value="1"/>
</dbReference>
<dbReference type="RefSeq" id="WP_320004663.1">
    <property type="nucleotide sequence ID" value="NZ_JAUHJS010000005.1"/>
</dbReference>
<dbReference type="PROSITE" id="PS50122">
    <property type="entry name" value="CHEB"/>
    <property type="match status" value="1"/>
</dbReference>
<evidence type="ECO:0000256" key="2">
    <source>
        <dbReference type="ARBA" id="ARBA00022500"/>
    </source>
</evidence>
<dbReference type="InterPro" id="IPR011006">
    <property type="entry name" value="CheY-like_superfamily"/>
</dbReference>
<evidence type="ECO:0000256" key="1">
    <source>
        <dbReference type="ARBA" id="ARBA00022490"/>
    </source>
</evidence>
<gene>
    <name evidence="5" type="primary">cheB</name>
    <name evidence="10" type="ORF">QWY31_11495</name>
</gene>
<keyword evidence="2 5" id="KW-0145">Chemotaxis</keyword>
<keyword evidence="5 7" id="KW-0597">Phosphoprotein</keyword>
<evidence type="ECO:0000256" key="4">
    <source>
        <dbReference type="ARBA" id="ARBA00048267"/>
    </source>
</evidence>
<comment type="caution">
    <text evidence="10">The sequence shown here is derived from an EMBL/GenBank/DDBJ whole genome shotgun (WGS) entry which is preliminary data.</text>
</comment>
<evidence type="ECO:0000313" key="10">
    <source>
        <dbReference type="EMBL" id="MDN4166130.1"/>
    </source>
</evidence>
<dbReference type="PIRSF" id="PIRSF000876">
    <property type="entry name" value="RR_chemtxs_CheB"/>
    <property type="match status" value="1"/>
</dbReference>
<protein>
    <recommendedName>
        <fullName evidence="5">Protein-glutamate methylesterase/protein-glutamine glutaminase</fullName>
        <ecNumber evidence="5">3.1.1.61</ecNumber>
        <ecNumber evidence="5">3.5.1.44</ecNumber>
    </recommendedName>
</protein>
<name>A0ABT8F6X2_9BACT</name>
<comment type="catalytic activity">
    <reaction evidence="4 5">
        <text>[protein]-L-glutamate 5-O-methyl ester + H2O = L-glutamyl-[protein] + methanol + H(+)</text>
        <dbReference type="Rhea" id="RHEA:23236"/>
        <dbReference type="Rhea" id="RHEA-COMP:10208"/>
        <dbReference type="Rhea" id="RHEA-COMP:10311"/>
        <dbReference type="ChEBI" id="CHEBI:15377"/>
        <dbReference type="ChEBI" id="CHEBI:15378"/>
        <dbReference type="ChEBI" id="CHEBI:17790"/>
        <dbReference type="ChEBI" id="CHEBI:29973"/>
        <dbReference type="ChEBI" id="CHEBI:82795"/>
        <dbReference type="EC" id="3.1.1.61"/>
    </reaction>
</comment>
<dbReference type="SMART" id="SM00448">
    <property type="entry name" value="REC"/>
    <property type="match status" value="1"/>
</dbReference>
<dbReference type="NCBIfam" id="NF009206">
    <property type="entry name" value="PRK12555.1"/>
    <property type="match status" value="1"/>
</dbReference>
<reference evidence="10" key="1">
    <citation type="submission" date="2023-06" db="EMBL/GenBank/DDBJ databases">
        <title>Cytophagales bacterium Strain LB-30, isolated from soil.</title>
        <authorList>
            <person name="Liu B."/>
        </authorList>
    </citation>
    <scope>NUCLEOTIDE SEQUENCE</scope>
    <source>
        <strain evidence="10">LB-30</strain>
    </source>
</reference>
<proteinExistence type="inferred from homology"/>
<comment type="domain">
    <text evidence="5">Contains a C-terminal catalytic domain, and an N-terminal region which modulates catalytic activity.</text>
</comment>